<dbReference type="Pfam" id="PF00456">
    <property type="entry name" value="Transketolase_N"/>
    <property type="match status" value="1"/>
</dbReference>
<feature type="domain" description="Transketolase N-terminal" evidence="4">
    <location>
        <begin position="2"/>
        <end position="244"/>
    </location>
</feature>
<comment type="cofactor">
    <cofactor evidence="1">
        <name>thiamine diphosphate</name>
        <dbReference type="ChEBI" id="CHEBI:58937"/>
    </cofactor>
</comment>
<name>A0A554S8F4_9ACTN</name>
<protein>
    <submittedName>
        <fullName evidence="5">Transketolase</fullName>
    </submittedName>
</protein>
<comment type="caution">
    <text evidence="5">The sequence shown here is derived from an EMBL/GenBank/DDBJ whole genome shotgun (WGS) entry which is preliminary data.</text>
</comment>
<reference evidence="5 6" key="1">
    <citation type="submission" date="2019-07" db="EMBL/GenBank/DDBJ databases">
        <authorList>
            <person name="Zhao L.H."/>
        </authorList>
    </citation>
    <scope>NUCLEOTIDE SEQUENCE [LARGE SCALE GENOMIC DNA]</scope>
    <source>
        <strain evidence="5 6">Co35</strain>
    </source>
</reference>
<dbReference type="GO" id="GO:0000287">
    <property type="term" value="F:magnesium ion binding"/>
    <property type="evidence" value="ECO:0007669"/>
    <property type="project" value="UniProtKB-ARBA"/>
</dbReference>
<dbReference type="InterPro" id="IPR005474">
    <property type="entry name" value="Transketolase_N"/>
</dbReference>
<dbReference type="PANTHER" id="PTHR47514:SF1">
    <property type="entry name" value="TRANSKETOLASE N-TERMINAL SECTION-RELATED"/>
    <property type="match status" value="1"/>
</dbReference>
<evidence type="ECO:0000256" key="2">
    <source>
        <dbReference type="ARBA" id="ARBA00007131"/>
    </source>
</evidence>
<keyword evidence="3" id="KW-0786">Thiamine pyrophosphate</keyword>
<dbReference type="OrthoDB" id="8732661at2"/>
<dbReference type="InterPro" id="IPR029061">
    <property type="entry name" value="THDP-binding"/>
</dbReference>
<dbReference type="Proteomes" id="UP000316988">
    <property type="component" value="Unassembled WGS sequence"/>
</dbReference>
<keyword evidence="6" id="KW-1185">Reference proteome</keyword>
<dbReference type="EMBL" id="VLNT01000008">
    <property type="protein sequence ID" value="TSD62617.1"/>
    <property type="molecule type" value="Genomic_DNA"/>
</dbReference>
<dbReference type="PANTHER" id="PTHR47514">
    <property type="entry name" value="TRANSKETOLASE N-TERMINAL SECTION-RELATED"/>
    <property type="match status" value="1"/>
</dbReference>
<proteinExistence type="inferred from homology"/>
<dbReference type="SUPFAM" id="SSF52518">
    <property type="entry name" value="Thiamin diphosphate-binding fold (THDP-binding)"/>
    <property type="match status" value="1"/>
</dbReference>
<comment type="similarity">
    <text evidence="2">Belongs to the transketolase family.</text>
</comment>
<organism evidence="5 6">
    <name type="scientific">Aeromicrobium piscarium</name>
    <dbReference type="NCBI Taxonomy" id="2590901"/>
    <lineage>
        <taxon>Bacteria</taxon>
        <taxon>Bacillati</taxon>
        <taxon>Actinomycetota</taxon>
        <taxon>Actinomycetes</taxon>
        <taxon>Propionibacteriales</taxon>
        <taxon>Nocardioidaceae</taxon>
        <taxon>Aeromicrobium</taxon>
    </lineage>
</organism>
<dbReference type="Gene3D" id="3.40.50.970">
    <property type="match status" value="1"/>
</dbReference>
<dbReference type="CDD" id="cd02012">
    <property type="entry name" value="TPP_TK"/>
    <property type="match status" value="1"/>
</dbReference>
<evidence type="ECO:0000259" key="4">
    <source>
        <dbReference type="Pfam" id="PF00456"/>
    </source>
</evidence>
<dbReference type="AlphaFoldDB" id="A0A554S8F4"/>
<gene>
    <name evidence="5" type="ORF">FNM00_11350</name>
</gene>
<evidence type="ECO:0000313" key="6">
    <source>
        <dbReference type="Proteomes" id="UP000316988"/>
    </source>
</evidence>
<evidence type="ECO:0000256" key="1">
    <source>
        <dbReference type="ARBA" id="ARBA00001964"/>
    </source>
</evidence>
<sequence length="248" mass="26401">MIHDAQAGHPGGSLSVIDLLAVIMLDKGRFTGDPDLRDWLVLAKGHAVPALYAMLVELGDLDESELASYRHLGSRLQGHPDRRKTPGVQVSTGHLGQGLSVALGIAMGERRRDSGLHVWAVAGEGDLHEGQSWEALMAAAHHGIGDLTVVVDANGLTQHGPVGRIMGLEPLAAKLESFGWATVEADGHDPIAFGAALDEVRADPRPGAVVARTVKGHGVSFMENVREWHSRGLDDDELRRALDEIGEG</sequence>
<accession>A0A554S8F4</accession>
<evidence type="ECO:0000313" key="5">
    <source>
        <dbReference type="EMBL" id="TSD62617.1"/>
    </source>
</evidence>
<evidence type="ECO:0000256" key="3">
    <source>
        <dbReference type="ARBA" id="ARBA00023052"/>
    </source>
</evidence>